<evidence type="ECO:0000313" key="2">
    <source>
        <dbReference type="Proteomes" id="UP000663193"/>
    </source>
</evidence>
<evidence type="ECO:0000313" key="1">
    <source>
        <dbReference type="EMBL" id="QRC96490.1"/>
    </source>
</evidence>
<reference evidence="2" key="1">
    <citation type="journal article" date="2021" name="BMC Genomics">
        <title>Chromosome-level genome assembly and manually-curated proteome of model necrotroph Parastagonospora nodorum Sn15 reveals a genome-wide trove of candidate effector homologs, and redundancy of virulence-related functions within an accessory chromosome.</title>
        <authorList>
            <person name="Bertazzoni S."/>
            <person name="Jones D.A.B."/>
            <person name="Phan H.T."/>
            <person name="Tan K.-C."/>
            <person name="Hane J.K."/>
        </authorList>
    </citation>
    <scope>NUCLEOTIDE SEQUENCE [LARGE SCALE GENOMIC DNA]</scope>
    <source>
        <strain evidence="2">SN15 / ATCC MYA-4574 / FGSC 10173)</strain>
    </source>
</reference>
<dbReference type="VEuPathDB" id="FungiDB:JI435_409150"/>
<dbReference type="EMBL" id="CP069028">
    <property type="protein sequence ID" value="QRC96490.1"/>
    <property type="molecule type" value="Genomic_DNA"/>
</dbReference>
<keyword evidence="2" id="KW-1185">Reference proteome</keyword>
<sequence>MQDPAQILEHSHLFLFICSHYQFVQLDIIGRSEFQVAIFFIVMTNY</sequence>
<dbReference type="Proteomes" id="UP000663193">
    <property type="component" value="Chromosome 6"/>
</dbReference>
<accession>A0A7U2F0L0</accession>
<name>A0A7U2F0L0_PHANO</name>
<organism evidence="1 2">
    <name type="scientific">Phaeosphaeria nodorum (strain SN15 / ATCC MYA-4574 / FGSC 10173)</name>
    <name type="common">Glume blotch fungus</name>
    <name type="synonym">Parastagonospora nodorum</name>
    <dbReference type="NCBI Taxonomy" id="321614"/>
    <lineage>
        <taxon>Eukaryota</taxon>
        <taxon>Fungi</taxon>
        <taxon>Dikarya</taxon>
        <taxon>Ascomycota</taxon>
        <taxon>Pezizomycotina</taxon>
        <taxon>Dothideomycetes</taxon>
        <taxon>Pleosporomycetidae</taxon>
        <taxon>Pleosporales</taxon>
        <taxon>Pleosporineae</taxon>
        <taxon>Phaeosphaeriaceae</taxon>
        <taxon>Parastagonospora</taxon>
    </lineage>
</organism>
<gene>
    <name evidence="1" type="ORF">JI435_409150</name>
</gene>
<proteinExistence type="predicted"/>
<protein>
    <submittedName>
        <fullName evidence="1">Uncharacterized protein</fullName>
    </submittedName>
</protein>
<dbReference type="AlphaFoldDB" id="A0A7U2F0L0"/>